<dbReference type="EMBL" id="JBHSQV010000027">
    <property type="protein sequence ID" value="MFC5985511.1"/>
    <property type="molecule type" value="Genomic_DNA"/>
</dbReference>
<reference evidence="3" key="1">
    <citation type="journal article" date="2019" name="Int. J. Syst. Evol. Microbiol.">
        <title>The Global Catalogue of Microorganisms (GCM) 10K type strain sequencing project: providing services to taxonomists for standard genome sequencing and annotation.</title>
        <authorList>
            <consortium name="The Broad Institute Genomics Platform"/>
            <consortium name="The Broad Institute Genome Sequencing Center for Infectious Disease"/>
            <person name="Wu L."/>
            <person name="Ma J."/>
        </authorList>
    </citation>
    <scope>NUCLEOTIDE SEQUENCE [LARGE SCALE GENOMIC DNA]</scope>
    <source>
        <strain evidence="3">CCM 8749</strain>
    </source>
</reference>
<accession>A0ABW1IKI8</accession>
<evidence type="ECO:0000313" key="2">
    <source>
        <dbReference type="EMBL" id="MFC5985511.1"/>
    </source>
</evidence>
<feature type="transmembrane region" description="Helical" evidence="1">
    <location>
        <begin position="12"/>
        <end position="31"/>
    </location>
</feature>
<keyword evidence="3" id="KW-1185">Reference proteome</keyword>
<evidence type="ECO:0000313" key="3">
    <source>
        <dbReference type="Proteomes" id="UP001596250"/>
    </source>
</evidence>
<sequence>MPNSPDKSKKYIARAATLGVEVIFYIVLGYWAGKYLAEKTGVAFMAVGGMLTGLVLSIVSVAFFIKKYLEDTT</sequence>
<keyword evidence="1" id="KW-0812">Transmembrane</keyword>
<dbReference type="Proteomes" id="UP001596250">
    <property type="component" value="Unassembled WGS sequence"/>
</dbReference>
<protein>
    <recommendedName>
        <fullName evidence="4">AtpZ/AtpI family protein</fullName>
    </recommendedName>
</protein>
<comment type="caution">
    <text evidence="2">The sequence shown here is derived from an EMBL/GenBank/DDBJ whole genome shotgun (WGS) entry which is preliminary data.</text>
</comment>
<keyword evidence="1" id="KW-1133">Transmembrane helix</keyword>
<evidence type="ECO:0008006" key="4">
    <source>
        <dbReference type="Google" id="ProtNLM"/>
    </source>
</evidence>
<evidence type="ECO:0000256" key="1">
    <source>
        <dbReference type="SAM" id="Phobius"/>
    </source>
</evidence>
<gene>
    <name evidence="2" type="ORF">ACFPXP_03550</name>
</gene>
<feature type="transmembrane region" description="Helical" evidence="1">
    <location>
        <begin position="43"/>
        <end position="65"/>
    </location>
</feature>
<organism evidence="2 3">
    <name type="scientific">Marinicrinis lubricantis</name>
    <dbReference type="NCBI Taxonomy" id="2086470"/>
    <lineage>
        <taxon>Bacteria</taxon>
        <taxon>Bacillati</taxon>
        <taxon>Bacillota</taxon>
        <taxon>Bacilli</taxon>
        <taxon>Bacillales</taxon>
        <taxon>Paenibacillaceae</taxon>
    </lineage>
</organism>
<keyword evidence="1" id="KW-0472">Membrane</keyword>
<dbReference type="RefSeq" id="WP_379892417.1">
    <property type="nucleotide sequence ID" value="NZ_CBCSCT010000009.1"/>
</dbReference>
<proteinExistence type="predicted"/>
<name>A0ABW1IKI8_9BACL</name>